<comment type="similarity">
    <text evidence="2 9">Belongs to the cytochrome P450 family.</text>
</comment>
<keyword evidence="10" id="KW-0812">Transmembrane</keyword>
<dbReference type="Gene3D" id="1.10.630.10">
    <property type="entry name" value="Cytochrome P450"/>
    <property type="match status" value="1"/>
</dbReference>
<comment type="cofactor">
    <cofactor evidence="1 8">
        <name>heme</name>
        <dbReference type="ChEBI" id="CHEBI:30413"/>
    </cofactor>
</comment>
<accession>A0AA37GSQ7</accession>
<evidence type="ECO:0000256" key="4">
    <source>
        <dbReference type="ARBA" id="ARBA00022723"/>
    </source>
</evidence>
<dbReference type="InterPro" id="IPR036396">
    <property type="entry name" value="Cyt_P450_sf"/>
</dbReference>
<keyword evidence="5 9" id="KW-0560">Oxidoreductase</keyword>
<keyword evidence="12" id="KW-1185">Reference proteome</keyword>
<evidence type="ECO:0000256" key="7">
    <source>
        <dbReference type="ARBA" id="ARBA00023033"/>
    </source>
</evidence>
<dbReference type="GO" id="GO:0005506">
    <property type="term" value="F:iron ion binding"/>
    <property type="evidence" value="ECO:0007669"/>
    <property type="project" value="InterPro"/>
</dbReference>
<dbReference type="InterPro" id="IPR017972">
    <property type="entry name" value="Cyt_P450_CS"/>
</dbReference>
<organism evidence="11 12">
    <name type="scientific">Colletotrichum liriopes</name>
    <dbReference type="NCBI Taxonomy" id="708192"/>
    <lineage>
        <taxon>Eukaryota</taxon>
        <taxon>Fungi</taxon>
        <taxon>Dikarya</taxon>
        <taxon>Ascomycota</taxon>
        <taxon>Pezizomycotina</taxon>
        <taxon>Sordariomycetes</taxon>
        <taxon>Hypocreomycetidae</taxon>
        <taxon>Glomerellales</taxon>
        <taxon>Glomerellaceae</taxon>
        <taxon>Colletotrichum</taxon>
        <taxon>Colletotrichum spaethianum species complex</taxon>
    </lineage>
</organism>
<dbReference type="PRINTS" id="PR00465">
    <property type="entry name" value="EP450IV"/>
</dbReference>
<dbReference type="GO" id="GO:0016705">
    <property type="term" value="F:oxidoreductase activity, acting on paired donors, with incorporation or reduction of molecular oxygen"/>
    <property type="evidence" value="ECO:0007669"/>
    <property type="project" value="InterPro"/>
</dbReference>
<dbReference type="PROSITE" id="PS00086">
    <property type="entry name" value="CYTOCHROME_P450"/>
    <property type="match status" value="1"/>
</dbReference>
<comment type="caution">
    <text evidence="11">The sequence shown here is derived from an EMBL/GenBank/DDBJ whole genome shotgun (WGS) entry which is preliminary data.</text>
</comment>
<dbReference type="GO" id="GO:0020037">
    <property type="term" value="F:heme binding"/>
    <property type="evidence" value="ECO:0007669"/>
    <property type="project" value="InterPro"/>
</dbReference>
<reference evidence="11 12" key="1">
    <citation type="submission" date="2021-07" db="EMBL/GenBank/DDBJ databases">
        <title>Genome data of Colletotrichum spaethianum.</title>
        <authorList>
            <person name="Utami Y.D."/>
            <person name="Hiruma K."/>
        </authorList>
    </citation>
    <scope>NUCLEOTIDE SEQUENCE [LARGE SCALE GENOMIC DNA]</scope>
    <source>
        <strain evidence="11 12">MAFF 242679</strain>
    </source>
</reference>
<evidence type="ECO:0000256" key="9">
    <source>
        <dbReference type="RuleBase" id="RU000461"/>
    </source>
</evidence>
<dbReference type="Pfam" id="PF00067">
    <property type="entry name" value="p450"/>
    <property type="match status" value="1"/>
</dbReference>
<evidence type="ECO:0000256" key="3">
    <source>
        <dbReference type="ARBA" id="ARBA00022617"/>
    </source>
</evidence>
<sequence>MDGRETTRSPLDGRGFAVDATAKPLSYFFTTILVVLFVYSMQGSKLNIPSINQKRKFELTNSRPKRNYLINARGIMRQWFSKNPNKPTRLISDMGETIVLPPSMANEIRNHSHLSFTEFSSEVGRQSGSDRPSVQFFQTKYPGFNAFAEGTHDSITLVVINKDLTKQLAKIGTTAKVTEPLAEETSIALRDIFTENRDWHAIPMRATILHFIARISSRVFLGTELCRNESWLEITKNYTLNGFTAADRLREYSPFLRNFVHWFLPGCQSARKQIQEAAAIIQPIIDKRHALKAQAITEGRPAPEYHDAIDWFEQASVSKGTPHDPALSQLFLSTVAIHTTTDLLGQVLVDLAKHPEIIKDLQKEALDVLNDGGWKKTSLYSMKLLDSVIKESQRIKPLQLASMQRVATADVTLSDGTLIPKGTCVCVSSHALWDPEVYPEPEKWDGYRFYRMREQTGKENVSQLVSTSPEHLGFGHGKHACPGRFFAANEIKIALVHILLQYEWKIPTGANTDITDYGTSPTLNPDLELEIRRRSGEVNLNF</sequence>
<dbReference type="InterPro" id="IPR002403">
    <property type="entry name" value="Cyt_P450_E_grp-IV"/>
</dbReference>
<keyword evidence="6 8" id="KW-0408">Iron</keyword>
<keyword evidence="7 9" id="KW-0503">Monooxygenase</keyword>
<evidence type="ECO:0000256" key="5">
    <source>
        <dbReference type="ARBA" id="ARBA00023002"/>
    </source>
</evidence>
<keyword evidence="3 8" id="KW-0349">Heme</keyword>
<dbReference type="SUPFAM" id="SSF48264">
    <property type="entry name" value="Cytochrome P450"/>
    <property type="match status" value="1"/>
</dbReference>
<evidence type="ECO:0000256" key="6">
    <source>
        <dbReference type="ARBA" id="ARBA00023004"/>
    </source>
</evidence>
<evidence type="ECO:0000256" key="10">
    <source>
        <dbReference type="SAM" id="Phobius"/>
    </source>
</evidence>
<evidence type="ECO:0000313" key="12">
    <source>
        <dbReference type="Proteomes" id="UP001055172"/>
    </source>
</evidence>
<dbReference type="Proteomes" id="UP001055172">
    <property type="component" value="Unassembled WGS sequence"/>
</dbReference>
<dbReference type="AlphaFoldDB" id="A0AA37GSQ7"/>
<evidence type="ECO:0000313" key="11">
    <source>
        <dbReference type="EMBL" id="GJC86134.1"/>
    </source>
</evidence>
<dbReference type="CDD" id="cd11041">
    <property type="entry name" value="CYP503A1-like"/>
    <property type="match status" value="1"/>
</dbReference>
<gene>
    <name evidence="11" type="ORF">ColLi_08972</name>
</gene>
<feature type="binding site" description="axial binding residue" evidence="8">
    <location>
        <position position="481"/>
    </location>
    <ligand>
        <name>heme</name>
        <dbReference type="ChEBI" id="CHEBI:30413"/>
    </ligand>
    <ligandPart>
        <name>Fe</name>
        <dbReference type="ChEBI" id="CHEBI:18248"/>
    </ligandPart>
</feature>
<dbReference type="PANTHER" id="PTHR46206:SF2">
    <property type="entry name" value="CYTOCHROME P450 MONOOXYGENASE AUSG-RELATED"/>
    <property type="match status" value="1"/>
</dbReference>
<keyword evidence="10" id="KW-0472">Membrane</keyword>
<dbReference type="PANTHER" id="PTHR46206">
    <property type="entry name" value="CYTOCHROME P450"/>
    <property type="match status" value="1"/>
</dbReference>
<evidence type="ECO:0000256" key="8">
    <source>
        <dbReference type="PIRSR" id="PIRSR602403-1"/>
    </source>
</evidence>
<keyword evidence="10" id="KW-1133">Transmembrane helix</keyword>
<dbReference type="GO" id="GO:0004497">
    <property type="term" value="F:monooxygenase activity"/>
    <property type="evidence" value="ECO:0007669"/>
    <property type="project" value="UniProtKB-KW"/>
</dbReference>
<dbReference type="InterPro" id="IPR001128">
    <property type="entry name" value="Cyt_P450"/>
</dbReference>
<keyword evidence="4 8" id="KW-0479">Metal-binding</keyword>
<dbReference type="EMBL" id="BPPX01000020">
    <property type="protein sequence ID" value="GJC86134.1"/>
    <property type="molecule type" value="Genomic_DNA"/>
</dbReference>
<protein>
    <submittedName>
        <fullName evidence="11">Cytochrome P450 monooxygenase tri1</fullName>
    </submittedName>
</protein>
<feature type="transmembrane region" description="Helical" evidence="10">
    <location>
        <begin position="20"/>
        <end position="39"/>
    </location>
</feature>
<proteinExistence type="inferred from homology"/>
<evidence type="ECO:0000256" key="1">
    <source>
        <dbReference type="ARBA" id="ARBA00001971"/>
    </source>
</evidence>
<name>A0AA37GSQ7_9PEZI</name>
<evidence type="ECO:0000256" key="2">
    <source>
        <dbReference type="ARBA" id="ARBA00010617"/>
    </source>
</evidence>